<dbReference type="PANTHER" id="PTHR48079">
    <property type="entry name" value="PROTEIN YEEZ"/>
    <property type="match status" value="1"/>
</dbReference>
<dbReference type="InterPro" id="IPR001509">
    <property type="entry name" value="Epimerase_deHydtase"/>
</dbReference>
<protein>
    <submittedName>
        <fullName evidence="2">Nucleoside-diphosphate-sugar epimerase</fullName>
    </submittedName>
</protein>
<gene>
    <name evidence="2" type="ORF">SAMN05216266_1216</name>
</gene>
<dbReference type="SUPFAM" id="SSF51735">
    <property type="entry name" value="NAD(P)-binding Rossmann-fold domains"/>
    <property type="match status" value="1"/>
</dbReference>
<dbReference type="AlphaFoldDB" id="A0A1I1C433"/>
<feature type="domain" description="NAD-dependent epimerase/dehydratase" evidence="1">
    <location>
        <begin position="135"/>
        <end position="216"/>
    </location>
</feature>
<dbReference type="Proteomes" id="UP000243799">
    <property type="component" value="Unassembled WGS sequence"/>
</dbReference>
<evidence type="ECO:0000313" key="2">
    <source>
        <dbReference type="EMBL" id="SFB57435.1"/>
    </source>
</evidence>
<proteinExistence type="predicted"/>
<dbReference type="RefSeq" id="WP_091677155.1">
    <property type="nucleotide sequence ID" value="NZ_FOKG01000021.1"/>
</dbReference>
<dbReference type="Pfam" id="PF01370">
    <property type="entry name" value="Epimerase"/>
    <property type="match status" value="2"/>
</dbReference>
<keyword evidence="3" id="KW-1185">Reference proteome</keyword>
<evidence type="ECO:0000259" key="1">
    <source>
        <dbReference type="Pfam" id="PF01370"/>
    </source>
</evidence>
<name>A0A1I1C433_9PSEU</name>
<evidence type="ECO:0000313" key="3">
    <source>
        <dbReference type="Proteomes" id="UP000243799"/>
    </source>
</evidence>
<reference evidence="3" key="1">
    <citation type="submission" date="2016-10" db="EMBL/GenBank/DDBJ databases">
        <authorList>
            <person name="Varghese N."/>
            <person name="Submissions S."/>
        </authorList>
    </citation>
    <scope>NUCLEOTIDE SEQUENCE [LARGE SCALE GENOMIC DNA]</scope>
    <source>
        <strain evidence="3">CGMCC 4.3568</strain>
    </source>
</reference>
<dbReference type="EMBL" id="FOKG01000021">
    <property type="protein sequence ID" value="SFB57435.1"/>
    <property type="molecule type" value="Genomic_DNA"/>
</dbReference>
<dbReference type="Gene3D" id="3.40.50.720">
    <property type="entry name" value="NAD(P)-binding Rossmann-like Domain"/>
    <property type="match status" value="1"/>
</dbReference>
<dbReference type="STRING" id="490629.SAMN05216266_1216"/>
<dbReference type="GO" id="GO:0004029">
    <property type="term" value="F:aldehyde dehydrogenase (NAD+) activity"/>
    <property type="evidence" value="ECO:0007669"/>
    <property type="project" value="TreeGrafter"/>
</dbReference>
<accession>A0A1I1C433</accession>
<sequence>MRVFVTGATGYIGGTIADRLLRAGHEVVGLARAPDKAQELERLGATATLGRLEDHDLLVDQALAADAVINAADSDHRGAVEALVAGLAGSGKPLLHTSGSSIVGTDSRGEASDEVFANDILGKDSTWRPADDKQARVAIDRYVLAAADRGVRTVVLCNTMIYGHGRGIGRDSVQIPALVRQARKSGTVRRVGTGDNLWSNVHVDDMADLYLLALTAAPAGSFYFVENGEASLADITSAIAQALDLGTAEGWDIDAAVQEWGHELAAFALGSNSRVRDETTRGQLGWRPRHSSITKWIKEELAED</sequence>
<dbReference type="PANTHER" id="PTHR48079:SF6">
    <property type="entry name" value="NAD(P)-BINDING DOMAIN-CONTAINING PROTEIN-RELATED"/>
    <property type="match status" value="1"/>
</dbReference>
<dbReference type="InterPro" id="IPR051783">
    <property type="entry name" value="NAD(P)-dependent_oxidoreduct"/>
</dbReference>
<dbReference type="OrthoDB" id="9787292at2"/>
<dbReference type="InterPro" id="IPR036291">
    <property type="entry name" value="NAD(P)-bd_dom_sf"/>
</dbReference>
<dbReference type="GO" id="GO:0005737">
    <property type="term" value="C:cytoplasm"/>
    <property type="evidence" value="ECO:0007669"/>
    <property type="project" value="TreeGrafter"/>
</dbReference>
<feature type="domain" description="NAD-dependent epimerase/dehydratase" evidence="1">
    <location>
        <begin position="3"/>
        <end position="76"/>
    </location>
</feature>
<organism evidence="2 3">
    <name type="scientific">Amycolatopsis marina</name>
    <dbReference type="NCBI Taxonomy" id="490629"/>
    <lineage>
        <taxon>Bacteria</taxon>
        <taxon>Bacillati</taxon>
        <taxon>Actinomycetota</taxon>
        <taxon>Actinomycetes</taxon>
        <taxon>Pseudonocardiales</taxon>
        <taxon>Pseudonocardiaceae</taxon>
        <taxon>Amycolatopsis</taxon>
    </lineage>
</organism>